<dbReference type="PROSITE" id="PS50956">
    <property type="entry name" value="HTH_ASNC_2"/>
    <property type="match status" value="1"/>
</dbReference>
<dbReference type="InterPro" id="IPR000485">
    <property type="entry name" value="AsnC-type_HTH_dom"/>
</dbReference>
<gene>
    <name evidence="5" type="ORF">HA237_02165</name>
    <name evidence="6" type="ORF">J4224_01475</name>
</gene>
<dbReference type="Pfam" id="PF13404">
    <property type="entry name" value="HTH_AsnC-type"/>
    <property type="match status" value="1"/>
</dbReference>
<reference evidence="6" key="2">
    <citation type="submission" date="2021-03" db="EMBL/GenBank/DDBJ databases">
        <authorList>
            <person name="Jaffe A."/>
        </authorList>
    </citation>
    <scope>NUCLEOTIDE SEQUENCE</scope>
    <source>
        <strain evidence="6">RIFCSPHIGHO2_01_FULL_GW2011_AR10_43_9</strain>
    </source>
</reference>
<dbReference type="InterPro" id="IPR019888">
    <property type="entry name" value="Tscrpt_reg_AsnC-like"/>
</dbReference>
<dbReference type="Gene3D" id="1.10.10.10">
    <property type="entry name" value="Winged helix-like DNA-binding domain superfamily/Winged helix DNA-binding domain"/>
    <property type="match status" value="1"/>
</dbReference>
<protein>
    <submittedName>
        <fullName evidence="5">Lrp/AsnC family transcriptional regulator</fullName>
    </submittedName>
</protein>
<dbReference type="InterPro" id="IPR011008">
    <property type="entry name" value="Dimeric_a/b-barrel"/>
</dbReference>
<dbReference type="SUPFAM" id="SSF46785">
    <property type="entry name" value="Winged helix' DNA-binding domain"/>
    <property type="match status" value="1"/>
</dbReference>
<dbReference type="AlphaFoldDB" id="A0A7J4IV97"/>
<dbReference type="InterPro" id="IPR036388">
    <property type="entry name" value="WH-like_DNA-bd_sf"/>
</dbReference>
<evidence type="ECO:0000256" key="1">
    <source>
        <dbReference type="ARBA" id="ARBA00023015"/>
    </source>
</evidence>
<sequence length="157" mass="17858">MELVLDKVDHKIIQHLLQDGRSSFSSIAKDVNLTDVAIKKRVERLKRKGVISAITADLNLKVLGYENPIFVQIRSEISKNKELIKRLKEFDYIIELHQVLGEYNLLAKLVVPNLSLAEKFIEKLGVLDGVLDIKTLVILSELKKTNSLPIFSLQKKL</sequence>
<dbReference type="GO" id="GO:0043200">
    <property type="term" value="P:response to amino acid"/>
    <property type="evidence" value="ECO:0007669"/>
    <property type="project" value="TreeGrafter"/>
</dbReference>
<dbReference type="PANTHER" id="PTHR30154">
    <property type="entry name" value="LEUCINE-RESPONSIVE REGULATORY PROTEIN"/>
    <property type="match status" value="1"/>
</dbReference>
<evidence type="ECO:0000313" key="6">
    <source>
        <dbReference type="EMBL" id="MBS3059075.1"/>
    </source>
</evidence>
<evidence type="ECO:0000256" key="2">
    <source>
        <dbReference type="ARBA" id="ARBA00023125"/>
    </source>
</evidence>
<keyword evidence="2" id="KW-0238">DNA-binding</keyword>
<evidence type="ECO:0000313" key="5">
    <source>
        <dbReference type="EMBL" id="HIH08155.1"/>
    </source>
</evidence>
<proteinExistence type="predicted"/>
<dbReference type="PANTHER" id="PTHR30154:SF34">
    <property type="entry name" value="TRANSCRIPTIONAL REGULATOR AZLB"/>
    <property type="match status" value="1"/>
</dbReference>
<dbReference type="GO" id="GO:0005829">
    <property type="term" value="C:cytosol"/>
    <property type="evidence" value="ECO:0007669"/>
    <property type="project" value="TreeGrafter"/>
</dbReference>
<evidence type="ECO:0000259" key="4">
    <source>
        <dbReference type="PROSITE" id="PS50956"/>
    </source>
</evidence>
<dbReference type="EMBL" id="JAGVWF010000020">
    <property type="protein sequence ID" value="MBS3059075.1"/>
    <property type="molecule type" value="Genomic_DNA"/>
</dbReference>
<reference evidence="5" key="1">
    <citation type="journal article" date="2020" name="bioRxiv">
        <title>A rank-normalized archaeal taxonomy based on genome phylogeny resolves widespread incomplete and uneven classifications.</title>
        <authorList>
            <person name="Rinke C."/>
            <person name="Chuvochina M."/>
            <person name="Mussig A.J."/>
            <person name="Chaumeil P.-A."/>
            <person name="Waite D.W."/>
            <person name="Whitman W.B."/>
            <person name="Parks D.H."/>
            <person name="Hugenholtz P."/>
        </authorList>
    </citation>
    <scope>NUCLEOTIDE SEQUENCE</scope>
    <source>
        <strain evidence="5">UBA10011</strain>
    </source>
</reference>
<name>A0A7J4IV97_9ARCH</name>
<dbReference type="Proteomes" id="UP000577419">
    <property type="component" value="Unassembled WGS sequence"/>
</dbReference>
<evidence type="ECO:0000313" key="7">
    <source>
        <dbReference type="Proteomes" id="UP000577419"/>
    </source>
</evidence>
<dbReference type="GO" id="GO:0043565">
    <property type="term" value="F:sequence-specific DNA binding"/>
    <property type="evidence" value="ECO:0007669"/>
    <property type="project" value="InterPro"/>
</dbReference>
<dbReference type="EMBL" id="DUFG01000013">
    <property type="protein sequence ID" value="HIH08155.1"/>
    <property type="molecule type" value="Genomic_DNA"/>
</dbReference>
<keyword evidence="1" id="KW-0805">Transcription regulation</keyword>
<organism evidence="5 7">
    <name type="scientific">Candidatus Iainarchaeum sp</name>
    <dbReference type="NCBI Taxonomy" id="3101447"/>
    <lineage>
        <taxon>Archaea</taxon>
        <taxon>Candidatus Iainarchaeota</taxon>
        <taxon>Candidatus Iainarchaeia</taxon>
        <taxon>Candidatus Iainarchaeales</taxon>
        <taxon>Candidatus Iainarchaeaceae</taxon>
        <taxon>Candidatus Iainarchaeum</taxon>
    </lineage>
</organism>
<dbReference type="SUPFAM" id="SSF54909">
    <property type="entry name" value="Dimeric alpha+beta barrel"/>
    <property type="match status" value="1"/>
</dbReference>
<dbReference type="Gene3D" id="3.30.70.920">
    <property type="match status" value="1"/>
</dbReference>
<feature type="domain" description="HTH asnC-type" evidence="4">
    <location>
        <begin position="5"/>
        <end position="66"/>
    </location>
</feature>
<dbReference type="Pfam" id="PF01037">
    <property type="entry name" value="AsnC_trans_reg"/>
    <property type="match status" value="1"/>
</dbReference>
<comment type="caution">
    <text evidence="5">The sequence shown here is derived from an EMBL/GenBank/DDBJ whole genome shotgun (WGS) entry which is preliminary data.</text>
</comment>
<dbReference type="InterPro" id="IPR019887">
    <property type="entry name" value="Tscrpt_reg_AsnC/Lrp_C"/>
</dbReference>
<dbReference type="Proteomes" id="UP000683213">
    <property type="component" value="Unassembled WGS sequence"/>
</dbReference>
<dbReference type="SMART" id="SM00344">
    <property type="entry name" value="HTH_ASNC"/>
    <property type="match status" value="1"/>
</dbReference>
<dbReference type="InterPro" id="IPR036390">
    <property type="entry name" value="WH_DNA-bd_sf"/>
</dbReference>
<reference evidence="6" key="3">
    <citation type="submission" date="2021-05" db="EMBL/GenBank/DDBJ databases">
        <title>Protein family content uncovers lineage relationships and bacterial pathway maintenance mechanisms in DPANN archaea.</title>
        <authorList>
            <person name="Castelle C.J."/>
            <person name="Meheust R."/>
            <person name="Jaffe A.L."/>
            <person name="Seitz K."/>
            <person name="Gong X."/>
            <person name="Baker B.J."/>
            <person name="Banfield J.F."/>
        </authorList>
    </citation>
    <scope>NUCLEOTIDE SEQUENCE</scope>
    <source>
        <strain evidence="6">RIFCSPHIGHO2_01_FULL_GW2011_AR10_43_9</strain>
    </source>
</reference>
<accession>A0A7J4IV97</accession>
<evidence type="ECO:0000256" key="3">
    <source>
        <dbReference type="ARBA" id="ARBA00023163"/>
    </source>
</evidence>
<keyword evidence="3" id="KW-0804">Transcription</keyword>
<dbReference type="PRINTS" id="PR00033">
    <property type="entry name" value="HTHASNC"/>
</dbReference>